<organism evidence="1">
    <name type="scientific">Zea mays</name>
    <name type="common">Maize</name>
    <dbReference type="NCBI Taxonomy" id="4577"/>
    <lineage>
        <taxon>Eukaryota</taxon>
        <taxon>Viridiplantae</taxon>
        <taxon>Streptophyta</taxon>
        <taxon>Embryophyta</taxon>
        <taxon>Tracheophyta</taxon>
        <taxon>Spermatophyta</taxon>
        <taxon>Magnoliopsida</taxon>
        <taxon>Liliopsida</taxon>
        <taxon>Poales</taxon>
        <taxon>Poaceae</taxon>
        <taxon>PACMAD clade</taxon>
        <taxon>Panicoideae</taxon>
        <taxon>Andropogonodae</taxon>
        <taxon>Andropogoneae</taxon>
        <taxon>Tripsacinae</taxon>
        <taxon>Zea</taxon>
    </lineage>
</organism>
<protein>
    <submittedName>
        <fullName evidence="1">Sec14p-like phosphatidylinositol transfer family protein</fullName>
    </submittedName>
</protein>
<name>A0A1D6Q041_MAIZE</name>
<sequence length="127" mass="14037">MLRCPDPSCAAAVGQDMINSLANVEDTEKYGRYLRRSYIEDNRKRPIAPVDLYRSICDSQLIGLSGYTKEATTTAKIIKVSGLKLSALSQIKGEIENKDIVNQDELFMDIDSAECGLGELAWSNTIC</sequence>
<gene>
    <name evidence="1" type="ORF">ZEAMMB73_Zm00001d050144</name>
</gene>
<dbReference type="PANTHER" id="PTHR46226">
    <property type="entry name" value="CRAL-TRIO DOMAIN-CONTAINING PROTEIN"/>
    <property type="match status" value="1"/>
</dbReference>
<dbReference type="PaxDb" id="4577-GRMZM2G157933_P01"/>
<reference evidence="1" key="1">
    <citation type="submission" date="2015-12" db="EMBL/GenBank/DDBJ databases">
        <title>Update maize B73 reference genome by single molecule sequencing technologies.</title>
        <authorList>
            <consortium name="Maize Genome Sequencing Project"/>
            <person name="Ware D."/>
        </authorList>
    </citation>
    <scope>NUCLEOTIDE SEQUENCE</scope>
    <source>
        <tissue evidence="1">Seedling</tissue>
    </source>
</reference>
<dbReference type="PANTHER" id="PTHR46226:SF3">
    <property type="entry name" value="OS02G0200000 PROTEIN"/>
    <property type="match status" value="1"/>
</dbReference>
<evidence type="ECO:0000313" key="1">
    <source>
        <dbReference type="EMBL" id="AQK52020.1"/>
    </source>
</evidence>
<proteinExistence type="predicted"/>
<dbReference type="AlphaFoldDB" id="A0A1D6Q041"/>
<accession>A0A1D6Q041</accession>
<dbReference type="EMBL" id="CM000780">
    <property type="protein sequence ID" value="AQK52020.1"/>
    <property type="molecule type" value="Genomic_DNA"/>
</dbReference>